<evidence type="ECO:0000313" key="7">
    <source>
        <dbReference type="EMBL" id="GAT42383.1"/>
    </source>
</evidence>
<organism evidence="7 8">
    <name type="scientific">Mycena chlorophos</name>
    <name type="common">Agaric fungus</name>
    <name type="synonym">Agaricus chlorophos</name>
    <dbReference type="NCBI Taxonomy" id="658473"/>
    <lineage>
        <taxon>Eukaryota</taxon>
        <taxon>Fungi</taxon>
        <taxon>Dikarya</taxon>
        <taxon>Basidiomycota</taxon>
        <taxon>Agaricomycotina</taxon>
        <taxon>Agaricomycetes</taxon>
        <taxon>Agaricomycetidae</taxon>
        <taxon>Agaricales</taxon>
        <taxon>Marasmiineae</taxon>
        <taxon>Mycenaceae</taxon>
        <taxon>Mycena</taxon>
    </lineage>
</organism>
<keyword evidence="2 4" id="KW-0863">Zinc-finger</keyword>
<evidence type="ECO:0000256" key="2">
    <source>
        <dbReference type="ARBA" id="ARBA00022771"/>
    </source>
</evidence>
<feature type="domain" description="MYND-type" evidence="6">
    <location>
        <begin position="37"/>
        <end position="74"/>
    </location>
</feature>
<evidence type="ECO:0000256" key="3">
    <source>
        <dbReference type="ARBA" id="ARBA00022833"/>
    </source>
</evidence>
<dbReference type="Proteomes" id="UP000815677">
    <property type="component" value="Unassembled WGS sequence"/>
</dbReference>
<proteinExistence type="predicted"/>
<dbReference type="Gene3D" id="6.10.140.2220">
    <property type="match status" value="1"/>
</dbReference>
<accession>A0ABQ0KU65</accession>
<gene>
    <name evidence="7" type="ORF">MCHLO_00098</name>
</gene>
<evidence type="ECO:0000256" key="5">
    <source>
        <dbReference type="SAM" id="MobiDB-lite"/>
    </source>
</evidence>
<evidence type="ECO:0000256" key="1">
    <source>
        <dbReference type="ARBA" id="ARBA00022723"/>
    </source>
</evidence>
<dbReference type="InterPro" id="IPR002893">
    <property type="entry name" value="Znf_MYND"/>
</dbReference>
<keyword evidence="8" id="KW-1185">Reference proteome</keyword>
<evidence type="ECO:0000256" key="4">
    <source>
        <dbReference type="PROSITE-ProRule" id="PRU00134"/>
    </source>
</evidence>
<name>A0ABQ0KU65_MYCCL</name>
<dbReference type="PROSITE" id="PS01360">
    <property type="entry name" value="ZF_MYND_1"/>
    <property type="match status" value="1"/>
</dbReference>
<dbReference type="EMBL" id="DF837853">
    <property type="protein sequence ID" value="GAT42383.1"/>
    <property type="molecule type" value="Genomic_DNA"/>
</dbReference>
<evidence type="ECO:0000259" key="6">
    <source>
        <dbReference type="PROSITE" id="PS50865"/>
    </source>
</evidence>
<sequence>MSESELSPTSWNANASDQPTSTDLARPVFQLTRRSDCYQCKKPRPAKMCAACGVACYCDAKCQRLHWPEHKEGCRRQRDDMKSLSPENARKVAEGSGFFDFWREPLVRWAAYCINLGAREPDFLINCTFMAVFGRREDPPSEAAKFAYELGSSGMILDSDIPQALLEICTTDMVDLVVKRLAEMPRGPFLIHSLVGSGNIWTCYAIDIRTVFSDYDFHGAEL</sequence>
<dbReference type="PROSITE" id="PS50865">
    <property type="entry name" value="ZF_MYND_2"/>
    <property type="match status" value="1"/>
</dbReference>
<feature type="compositionally biased region" description="Polar residues" evidence="5">
    <location>
        <begin position="1"/>
        <end position="23"/>
    </location>
</feature>
<evidence type="ECO:0000313" key="8">
    <source>
        <dbReference type="Proteomes" id="UP000815677"/>
    </source>
</evidence>
<protein>
    <recommendedName>
        <fullName evidence="6">MYND-type domain-containing protein</fullName>
    </recommendedName>
</protein>
<keyword evidence="3" id="KW-0862">Zinc</keyword>
<keyword evidence="1" id="KW-0479">Metal-binding</keyword>
<feature type="region of interest" description="Disordered" evidence="5">
    <location>
        <begin position="1"/>
        <end position="24"/>
    </location>
</feature>
<dbReference type="Pfam" id="PF01753">
    <property type="entry name" value="zf-MYND"/>
    <property type="match status" value="1"/>
</dbReference>
<dbReference type="SUPFAM" id="SSF144232">
    <property type="entry name" value="HIT/MYND zinc finger-like"/>
    <property type="match status" value="1"/>
</dbReference>
<reference evidence="7" key="1">
    <citation type="submission" date="2014-09" db="EMBL/GenBank/DDBJ databases">
        <title>Genome sequence of the luminous mushroom Mycena chlorophos for searching fungal bioluminescence genes.</title>
        <authorList>
            <person name="Tanaka Y."/>
            <person name="Kasuga D."/>
            <person name="Oba Y."/>
            <person name="Hase S."/>
            <person name="Sato K."/>
            <person name="Oba Y."/>
            <person name="Sakakibara Y."/>
        </authorList>
    </citation>
    <scope>NUCLEOTIDE SEQUENCE</scope>
</reference>